<dbReference type="EC" id="3.2.1.78" evidence="4"/>
<feature type="signal peptide" evidence="4">
    <location>
        <begin position="1"/>
        <end position="22"/>
    </location>
</feature>
<dbReference type="Pfam" id="PF02156">
    <property type="entry name" value="Glyco_hydro_26"/>
    <property type="match status" value="1"/>
</dbReference>
<dbReference type="PIRSF" id="PIRSF018168">
    <property type="entry name" value="Mannan-1_4-beta-mannosidase"/>
    <property type="match status" value="1"/>
</dbReference>
<name>A0ABQ2NGL0_9FLAO</name>
<keyword evidence="2 4" id="KW-0378">Hydrolase</keyword>
<keyword evidence="4" id="KW-0119">Carbohydrate metabolism</keyword>
<evidence type="ECO:0000256" key="5">
    <source>
        <dbReference type="PROSITE-ProRule" id="PRU01100"/>
    </source>
</evidence>
<comment type="caution">
    <text evidence="7">The sequence shown here is derived from an EMBL/GenBank/DDBJ whole genome shotgun (WGS) entry which is preliminary data.</text>
</comment>
<dbReference type="RefSeq" id="WP_188616460.1">
    <property type="nucleotide sequence ID" value="NZ_BMLV01000001.1"/>
</dbReference>
<feature type="active site" description="Nucleophile" evidence="5">
    <location>
        <position position="301"/>
    </location>
</feature>
<evidence type="ECO:0000256" key="4">
    <source>
        <dbReference type="PIRNR" id="PIRNR018168"/>
    </source>
</evidence>
<dbReference type="EMBL" id="BMLV01000001">
    <property type="protein sequence ID" value="GGP01988.1"/>
    <property type="molecule type" value="Genomic_DNA"/>
</dbReference>
<keyword evidence="3 4" id="KW-0326">Glycosidase</keyword>
<dbReference type="PANTHER" id="PTHR40079">
    <property type="entry name" value="MANNAN ENDO-1,4-BETA-MANNOSIDASE E-RELATED"/>
    <property type="match status" value="1"/>
</dbReference>
<dbReference type="SUPFAM" id="SSF51445">
    <property type="entry name" value="(Trans)glycosidases"/>
    <property type="match status" value="1"/>
</dbReference>
<sequence length="381" mass="44966">MTSYLKKIILITLGASSLTYHAQNNHNLNILSDSKATKETINLYKNLIKNQEKGYFFGHQDDLAYGVKWRYEEGRSDIKDVTNDYPAVYGWDLGRIEHKKPNNLDGVPFNNMKKWIKEIYDRGGITTISWHMDNPLTLKDSWDTTPNSFKSILPNGSKHELYKSWLDKAAKFLGSLKGSDGKKIPILYRPFHELTGNWFWWCKNNANPQEFKEVWKFTINYLRETKKLHNLIIVYNTADFKSKEDFLEYYPGDDVVDMISFDKYQYNDPTKDNSFIADTQNQLKIMNEVSLEHHKPMAIAETGYEQIPYANWWTKTLTDAIGNYKISFVLVWRNHGWQENEKKMHYYAPYKGQISENDFIDYYNMPNTFFQKDATKLNLYK</sequence>
<dbReference type="InterPro" id="IPR000805">
    <property type="entry name" value="Glyco_hydro_26"/>
</dbReference>
<comment type="similarity">
    <text evidence="1 4 5">Belongs to the glycosyl hydrolase 26 family.</text>
</comment>
<evidence type="ECO:0000256" key="1">
    <source>
        <dbReference type="ARBA" id="ARBA00007754"/>
    </source>
</evidence>
<comment type="subcellular location">
    <subcellularLocation>
        <location evidence="4">Secreted</location>
    </subcellularLocation>
</comment>
<keyword evidence="8" id="KW-1185">Reference proteome</keyword>
<reference evidence="8" key="1">
    <citation type="journal article" date="2019" name="Int. J. Syst. Evol. Microbiol.">
        <title>The Global Catalogue of Microorganisms (GCM) 10K type strain sequencing project: providing services to taxonomists for standard genome sequencing and annotation.</title>
        <authorList>
            <consortium name="The Broad Institute Genomics Platform"/>
            <consortium name="The Broad Institute Genome Sequencing Center for Infectious Disease"/>
            <person name="Wu L."/>
            <person name="Ma J."/>
        </authorList>
    </citation>
    <scope>NUCLEOTIDE SEQUENCE [LARGE SCALE GENOMIC DNA]</scope>
    <source>
        <strain evidence="8">CGMCC 1.7656</strain>
    </source>
</reference>
<evidence type="ECO:0000259" key="6">
    <source>
        <dbReference type="PROSITE" id="PS51764"/>
    </source>
</evidence>
<dbReference type="InterPro" id="IPR016714">
    <property type="entry name" value="MANB/E"/>
</dbReference>
<evidence type="ECO:0000256" key="3">
    <source>
        <dbReference type="ARBA" id="ARBA00023295"/>
    </source>
</evidence>
<dbReference type="PANTHER" id="PTHR40079:SF4">
    <property type="entry name" value="GH26 DOMAIN-CONTAINING PROTEIN-RELATED"/>
    <property type="match status" value="1"/>
</dbReference>
<gene>
    <name evidence="7" type="ORF">GCM10010992_04570</name>
</gene>
<dbReference type="Proteomes" id="UP000620064">
    <property type="component" value="Unassembled WGS sequence"/>
</dbReference>
<dbReference type="InterPro" id="IPR017853">
    <property type="entry name" value="GH"/>
</dbReference>
<feature type="active site" description="Proton donor" evidence="5">
    <location>
        <position position="193"/>
    </location>
</feature>
<dbReference type="PROSITE" id="PS51764">
    <property type="entry name" value="GH26"/>
    <property type="match status" value="1"/>
</dbReference>
<feature type="chain" id="PRO_5045016904" description="Mannan endo-1,4-beta-mannosidase" evidence="4">
    <location>
        <begin position="23"/>
        <end position="381"/>
    </location>
</feature>
<protein>
    <recommendedName>
        <fullName evidence="4">Mannan endo-1,4-beta-mannosidase</fullName>
        <ecNumber evidence="4">3.2.1.78</ecNumber>
    </recommendedName>
</protein>
<keyword evidence="4" id="KW-0964">Secreted</keyword>
<comment type="catalytic activity">
    <reaction evidence="4">
        <text>Random hydrolysis of (1-&gt;4)-beta-D-mannosidic linkages in mannans, galactomannans and glucomannans.</text>
        <dbReference type="EC" id="3.2.1.78"/>
    </reaction>
</comment>
<feature type="domain" description="GH26" evidence="6">
    <location>
        <begin position="38"/>
        <end position="372"/>
    </location>
</feature>
<evidence type="ECO:0000256" key="2">
    <source>
        <dbReference type="ARBA" id="ARBA00022801"/>
    </source>
</evidence>
<proteinExistence type="inferred from homology"/>
<evidence type="ECO:0000313" key="8">
    <source>
        <dbReference type="Proteomes" id="UP000620064"/>
    </source>
</evidence>
<dbReference type="Gene3D" id="3.20.20.80">
    <property type="entry name" value="Glycosidases"/>
    <property type="match status" value="1"/>
</dbReference>
<organism evidence="7 8">
    <name type="scientific">Cloacibacterium rupense</name>
    <dbReference type="NCBI Taxonomy" id="517423"/>
    <lineage>
        <taxon>Bacteria</taxon>
        <taxon>Pseudomonadati</taxon>
        <taxon>Bacteroidota</taxon>
        <taxon>Flavobacteriia</taxon>
        <taxon>Flavobacteriales</taxon>
        <taxon>Weeksellaceae</taxon>
    </lineage>
</organism>
<dbReference type="InterPro" id="IPR022790">
    <property type="entry name" value="GH26_dom"/>
</dbReference>
<accession>A0ABQ2NGL0</accession>
<keyword evidence="4" id="KW-0732">Signal</keyword>
<evidence type="ECO:0000313" key="7">
    <source>
        <dbReference type="EMBL" id="GGP01988.1"/>
    </source>
</evidence>
<dbReference type="PRINTS" id="PR00739">
    <property type="entry name" value="GLHYDRLASE26"/>
</dbReference>